<evidence type="ECO:0000256" key="1">
    <source>
        <dbReference type="SAM" id="MobiDB-lite"/>
    </source>
</evidence>
<proteinExistence type="predicted"/>
<feature type="region of interest" description="Disordered" evidence="1">
    <location>
        <begin position="92"/>
        <end position="115"/>
    </location>
</feature>
<sequence>MSDHERDHRAGDATNGDPVQELLLGFATTIDQLAALIGGGQGEAASALRSGAMPDLFGELGTLVAEFGDLLARILTAFITVLEAVAEMLRSAPASPTGTPTGFESIPVQIATPGR</sequence>
<protein>
    <submittedName>
        <fullName evidence="2">Uncharacterized protein</fullName>
    </submittedName>
</protein>
<gene>
    <name evidence="2" type="ORF">MP11Mi_28260</name>
</gene>
<dbReference type="EMBL" id="CP128986">
    <property type="protein sequence ID" value="WOC13719.1"/>
    <property type="molecule type" value="Genomic_DNA"/>
</dbReference>
<name>A0AA97CYZ2_9ACTN</name>
<organism evidence="2">
    <name type="scientific">Gordonia sp. MP11Mi</name>
    <dbReference type="NCBI Taxonomy" id="3022769"/>
    <lineage>
        <taxon>Bacteria</taxon>
        <taxon>Bacillati</taxon>
        <taxon>Actinomycetota</taxon>
        <taxon>Actinomycetes</taxon>
        <taxon>Mycobacteriales</taxon>
        <taxon>Gordoniaceae</taxon>
        <taxon>Gordonia</taxon>
    </lineage>
</organism>
<reference evidence="2" key="1">
    <citation type="submission" date="2023-06" db="EMBL/GenBank/DDBJ databases">
        <title>Gordonia sp. nov. and Pseudochrobactrum sp. nov., two species isolated from the burying beetle Nicrophorus vespilloides.</title>
        <authorList>
            <person name="Poehlein A."/>
            <person name="Guzman J."/>
            <person name="Daniel R."/>
            <person name="Vilcinskas A."/>
        </authorList>
    </citation>
    <scope>NUCLEOTIDE SEQUENCE</scope>
    <source>
        <strain evidence="2">MP11Mi</strain>
    </source>
</reference>
<dbReference type="RefSeq" id="WP_420039517.1">
    <property type="nucleotide sequence ID" value="NZ_CP128986.1"/>
</dbReference>
<dbReference type="AlphaFoldDB" id="A0AA97CYZ2"/>
<evidence type="ECO:0000313" key="2">
    <source>
        <dbReference type="EMBL" id="WOC13719.1"/>
    </source>
</evidence>
<accession>A0AA97CYZ2</accession>